<protein>
    <submittedName>
        <fullName evidence="2">Tetratricopeptide (TPR) repeat protein</fullName>
    </submittedName>
</protein>
<dbReference type="Gene3D" id="3.40.50.2000">
    <property type="entry name" value="Glycogen Phosphorylase B"/>
    <property type="match status" value="1"/>
</dbReference>
<evidence type="ECO:0000313" key="3">
    <source>
        <dbReference type="Proteomes" id="UP001235269"/>
    </source>
</evidence>
<dbReference type="InterPro" id="IPR052943">
    <property type="entry name" value="TMTC_O-mannosyl-trnsfr"/>
</dbReference>
<feature type="repeat" description="TPR" evidence="1">
    <location>
        <begin position="138"/>
        <end position="171"/>
    </location>
</feature>
<name>A0ABU0ID59_9HYPH</name>
<dbReference type="SUPFAM" id="SSF53756">
    <property type="entry name" value="UDP-Glycosyltransferase/glycogen phosphorylase"/>
    <property type="match status" value="1"/>
</dbReference>
<reference evidence="2 3" key="1">
    <citation type="submission" date="2023-07" db="EMBL/GenBank/DDBJ databases">
        <title>Genomic Encyclopedia of Type Strains, Phase IV (KMG-IV): sequencing the most valuable type-strain genomes for metagenomic binning, comparative biology and taxonomic classification.</title>
        <authorList>
            <person name="Goeker M."/>
        </authorList>
    </citation>
    <scope>NUCLEOTIDE SEQUENCE [LARGE SCALE GENOMIC DNA]</scope>
    <source>
        <strain evidence="2 3">DSM 100301</strain>
    </source>
</reference>
<comment type="caution">
    <text evidence="2">The sequence shown here is derived from an EMBL/GenBank/DDBJ whole genome shotgun (WGS) entry which is preliminary data.</text>
</comment>
<organism evidence="2 3">
    <name type="scientific">Rhizobium paknamense</name>
    <dbReference type="NCBI Taxonomy" id="1206817"/>
    <lineage>
        <taxon>Bacteria</taxon>
        <taxon>Pseudomonadati</taxon>
        <taxon>Pseudomonadota</taxon>
        <taxon>Alphaproteobacteria</taxon>
        <taxon>Hyphomicrobiales</taxon>
        <taxon>Rhizobiaceae</taxon>
        <taxon>Rhizobium/Agrobacterium group</taxon>
        <taxon>Rhizobium</taxon>
    </lineage>
</organism>
<feature type="repeat" description="TPR" evidence="1">
    <location>
        <begin position="36"/>
        <end position="69"/>
    </location>
</feature>
<dbReference type="PROSITE" id="PS50005">
    <property type="entry name" value="TPR"/>
    <property type="match status" value="4"/>
</dbReference>
<dbReference type="EMBL" id="JAUSWH010000007">
    <property type="protein sequence ID" value="MDQ0456179.1"/>
    <property type="molecule type" value="Genomic_DNA"/>
</dbReference>
<dbReference type="Pfam" id="PF13432">
    <property type="entry name" value="TPR_16"/>
    <property type="match status" value="1"/>
</dbReference>
<dbReference type="SMART" id="SM00028">
    <property type="entry name" value="TPR"/>
    <property type="match status" value="6"/>
</dbReference>
<gene>
    <name evidence="2" type="ORF">QO005_002520</name>
</gene>
<dbReference type="PANTHER" id="PTHR44809">
    <property type="match status" value="1"/>
</dbReference>
<dbReference type="PROSITE" id="PS50293">
    <property type="entry name" value="TPR_REGION"/>
    <property type="match status" value="1"/>
</dbReference>
<sequence length="507" mass="54832">MTDELLLDAFEKHRAGALADAALLYEQILAEDPDQVDALRLLASARRSLGQLPEALSLYARALRLAPDHADIWFNLGNALSAAGREADALESYRRAAELQPQNAEAHAHIGICLANRNDLAGAADAYRTALALDPQNRIAIHNLGNVLSEMGEAEAAIRQLRQAVSLYPDLAEAHYNLGLNLLRAGDFAGGFKAYEWRWRAEGFPATARHTEITDWDGRPFPGKRLLVHAEQGLGDTIQFVKLLPLVKSLGGEVILQVPDKLLRLLRDVAGADRVQSADPEPGEVDYQVPLLGVPHRLQLTLGSIPGAKAYLAADPDSVARWRQKLALGNDRPVFGFVWRGNPLSPSDKGRSLKGPEALKPFAGLGHARLMALQKLEPEEIEPADTPSGYRVAGLDFTLEYPGPDFDAGPDAFIDTAAILSQLSGFVSVCTAPLHLAGALGVPSLALLKAVPDWRWGLREKTSPWYPAMRLFRQPEPGDFASAIAEAVGYFRAFPGKVGTGFPSGNA</sequence>
<feature type="repeat" description="TPR" evidence="1">
    <location>
        <begin position="70"/>
        <end position="103"/>
    </location>
</feature>
<accession>A0ABU0ID59</accession>
<keyword evidence="1" id="KW-0802">TPR repeat</keyword>
<dbReference type="SUPFAM" id="SSF48452">
    <property type="entry name" value="TPR-like"/>
    <property type="match status" value="1"/>
</dbReference>
<dbReference type="RefSeq" id="WP_307158377.1">
    <property type="nucleotide sequence ID" value="NZ_JAUSWH010000007.1"/>
</dbReference>
<dbReference type="Pfam" id="PF13414">
    <property type="entry name" value="TPR_11"/>
    <property type="match status" value="1"/>
</dbReference>
<dbReference type="Proteomes" id="UP001235269">
    <property type="component" value="Unassembled WGS sequence"/>
</dbReference>
<dbReference type="InterPro" id="IPR019734">
    <property type="entry name" value="TPR_rpt"/>
</dbReference>
<evidence type="ECO:0000256" key="1">
    <source>
        <dbReference type="PROSITE-ProRule" id="PRU00339"/>
    </source>
</evidence>
<evidence type="ECO:0000313" key="2">
    <source>
        <dbReference type="EMBL" id="MDQ0456179.1"/>
    </source>
</evidence>
<dbReference type="Gene3D" id="1.25.40.10">
    <property type="entry name" value="Tetratricopeptide repeat domain"/>
    <property type="match status" value="3"/>
</dbReference>
<keyword evidence="3" id="KW-1185">Reference proteome</keyword>
<dbReference type="PANTHER" id="PTHR44809:SF1">
    <property type="entry name" value="PROTEIN O-MANNOSYL-TRANSFERASE TMTC1"/>
    <property type="match status" value="1"/>
</dbReference>
<feature type="repeat" description="TPR" evidence="1">
    <location>
        <begin position="104"/>
        <end position="137"/>
    </location>
</feature>
<dbReference type="InterPro" id="IPR011990">
    <property type="entry name" value="TPR-like_helical_dom_sf"/>
</dbReference>
<proteinExistence type="predicted"/>